<dbReference type="Pfam" id="PF13469">
    <property type="entry name" value="Sulfotransfer_3"/>
    <property type="match status" value="1"/>
</dbReference>
<dbReference type="InterPro" id="IPR027417">
    <property type="entry name" value="P-loop_NTPase"/>
</dbReference>
<dbReference type="GO" id="GO:0008476">
    <property type="term" value="F:protein-tyrosine sulfotransferase activity"/>
    <property type="evidence" value="ECO:0007669"/>
    <property type="project" value="InterPro"/>
</dbReference>
<name>A0A1G5AFB7_9GAMM</name>
<dbReference type="OrthoDB" id="9815894at2"/>
<dbReference type="PANTHER" id="PTHR12788:SF10">
    <property type="entry name" value="PROTEIN-TYROSINE SULFOTRANSFERASE"/>
    <property type="match status" value="1"/>
</dbReference>
<keyword evidence="1 2" id="KW-0808">Transferase</keyword>
<dbReference type="SUPFAM" id="SSF52540">
    <property type="entry name" value="P-loop containing nucleoside triphosphate hydrolases"/>
    <property type="match status" value="1"/>
</dbReference>
<dbReference type="InterPro" id="IPR026634">
    <property type="entry name" value="TPST-like"/>
</dbReference>
<dbReference type="Gene3D" id="3.40.50.300">
    <property type="entry name" value="P-loop containing nucleotide triphosphate hydrolases"/>
    <property type="match status" value="1"/>
</dbReference>
<keyword evidence="3" id="KW-1185">Reference proteome</keyword>
<evidence type="ECO:0000313" key="2">
    <source>
        <dbReference type="EMBL" id="SCX76571.1"/>
    </source>
</evidence>
<reference evidence="3" key="1">
    <citation type="submission" date="2016-10" db="EMBL/GenBank/DDBJ databases">
        <authorList>
            <person name="Varghese N."/>
        </authorList>
    </citation>
    <scope>NUCLEOTIDE SEQUENCE [LARGE SCALE GENOMIC DNA]</scope>
    <source>
        <strain evidence="3">HL 19</strain>
    </source>
</reference>
<evidence type="ECO:0000313" key="3">
    <source>
        <dbReference type="Proteomes" id="UP000183104"/>
    </source>
</evidence>
<accession>A0A1G5AFB7</accession>
<protein>
    <submittedName>
        <fullName evidence="2">Sulfotransferase family protein</fullName>
    </submittedName>
</protein>
<gene>
    <name evidence="2" type="ORF">SAMN05661077_0316</name>
</gene>
<dbReference type="EMBL" id="FMUN01000001">
    <property type="protein sequence ID" value="SCX76571.1"/>
    <property type="molecule type" value="Genomic_DNA"/>
</dbReference>
<dbReference type="AlphaFoldDB" id="A0A1G5AFB7"/>
<dbReference type="RefSeq" id="WP_074471177.1">
    <property type="nucleotide sequence ID" value="NZ_FMUN01000001.1"/>
</dbReference>
<dbReference type="PANTHER" id="PTHR12788">
    <property type="entry name" value="PROTEIN-TYROSINE SULFOTRANSFERASE 2"/>
    <property type="match status" value="1"/>
</dbReference>
<evidence type="ECO:0000256" key="1">
    <source>
        <dbReference type="ARBA" id="ARBA00022679"/>
    </source>
</evidence>
<proteinExistence type="predicted"/>
<dbReference type="Proteomes" id="UP000183104">
    <property type="component" value="Unassembled WGS sequence"/>
</dbReference>
<sequence length="282" mass="32598">MQESIHRRIFVMGCSRSGTTLLQRMLANHSRIHTFPETGVFLKALGMRGRELPWTRLGLTLGKERKVLGQLRAQSDLPEEEQPSLPPRRIRLNRSVADTVDFLDRMALAHGTDTWVEKTPRHVLHAGRIQEMVPDSLCIHVVRDGRDVVASIVDRARKFPDFFSRQLKPDYAIRQWNNSIRATLEVLNQEGHLVVHYDSLAHEPEKILQKVCRIAKFPYEEEMVKNPRSLPFVGNQEFWKSNVEEKIEPSPSKFPNLFDTTTQKRIEKSLSLKAFDSLKENL</sequence>
<organism evidence="2 3">
    <name type="scientific">Thiohalorhabdus denitrificans</name>
    <dbReference type="NCBI Taxonomy" id="381306"/>
    <lineage>
        <taxon>Bacteria</taxon>
        <taxon>Pseudomonadati</taxon>
        <taxon>Pseudomonadota</taxon>
        <taxon>Gammaproteobacteria</taxon>
        <taxon>Thiohalorhabdales</taxon>
        <taxon>Thiohalorhabdaceae</taxon>
        <taxon>Thiohalorhabdus</taxon>
    </lineage>
</organism>